<sequence>MKKLFLVTVIAVLGLSNINAQDIKFGVKAGLNFASITGDNAKDLDPITSFNFGVMSEIKLSDKFSLQPELIYSGQGADTNVASEGSINLNYLNLPLIGKYYVTERFSLEAGPQIGYLLSTKGGTLDYKELLKQIDYGLNFGVGYKLDNGLNFTARYNLGLSDINDVDGFTDKNSNGVFQLSVGFFF</sequence>
<keyword evidence="1 2" id="KW-0732">Signal</keyword>
<dbReference type="SUPFAM" id="SSF56925">
    <property type="entry name" value="OMPA-like"/>
    <property type="match status" value="1"/>
</dbReference>
<organism evidence="4 5">
    <name type="scientific">Winogradskyella echinorum</name>
    <dbReference type="NCBI Taxonomy" id="538189"/>
    <lineage>
        <taxon>Bacteria</taxon>
        <taxon>Pseudomonadati</taxon>
        <taxon>Bacteroidota</taxon>
        <taxon>Flavobacteriia</taxon>
        <taxon>Flavobacteriales</taxon>
        <taxon>Flavobacteriaceae</taxon>
        <taxon>Winogradskyella</taxon>
    </lineage>
</organism>
<protein>
    <submittedName>
        <fullName evidence="4">PorT family protein</fullName>
    </submittedName>
</protein>
<evidence type="ECO:0000313" key="4">
    <source>
        <dbReference type="EMBL" id="MBC3847541.1"/>
    </source>
</evidence>
<dbReference type="InterPro" id="IPR025665">
    <property type="entry name" value="Beta-barrel_OMP_2"/>
</dbReference>
<evidence type="ECO:0000313" key="5">
    <source>
        <dbReference type="Proteomes" id="UP000607435"/>
    </source>
</evidence>
<reference evidence="4 5" key="1">
    <citation type="submission" date="2020-08" db="EMBL/GenBank/DDBJ databases">
        <title>Winogradskyella ouciana sp. nov., isolated from the hadal seawater of the Mariana Trench.</title>
        <authorList>
            <person name="He X."/>
        </authorList>
    </citation>
    <scope>NUCLEOTIDE SEQUENCE [LARGE SCALE GENOMIC DNA]</scope>
    <source>
        <strain evidence="4 5">KCTC 22026</strain>
    </source>
</reference>
<feature type="domain" description="Outer membrane protein beta-barrel" evidence="3">
    <location>
        <begin position="19"/>
        <end position="163"/>
    </location>
</feature>
<gene>
    <name evidence="4" type="ORF">H6H04_14180</name>
</gene>
<evidence type="ECO:0000259" key="3">
    <source>
        <dbReference type="Pfam" id="PF13568"/>
    </source>
</evidence>
<feature type="signal peptide" evidence="2">
    <location>
        <begin position="1"/>
        <end position="20"/>
    </location>
</feature>
<dbReference type="InterPro" id="IPR011250">
    <property type="entry name" value="OMP/PagP_B-barrel"/>
</dbReference>
<comment type="caution">
    <text evidence="4">The sequence shown here is derived from an EMBL/GenBank/DDBJ whole genome shotgun (WGS) entry which is preliminary data.</text>
</comment>
<dbReference type="Pfam" id="PF13568">
    <property type="entry name" value="OMP_b-brl_2"/>
    <property type="match status" value="1"/>
</dbReference>
<keyword evidence="5" id="KW-1185">Reference proteome</keyword>
<dbReference type="RefSeq" id="WP_186846651.1">
    <property type="nucleotide sequence ID" value="NZ_JACOME010000004.1"/>
</dbReference>
<proteinExistence type="predicted"/>
<accession>A0ABR6Y474</accession>
<evidence type="ECO:0000256" key="2">
    <source>
        <dbReference type="SAM" id="SignalP"/>
    </source>
</evidence>
<dbReference type="EMBL" id="JACOME010000004">
    <property type="protein sequence ID" value="MBC3847541.1"/>
    <property type="molecule type" value="Genomic_DNA"/>
</dbReference>
<feature type="chain" id="PRO_5047484386" evidence="2">
    <location>
        <begin position="21"/>
        <end position="186"/>
    </location>
</feature>
<evidence type="ECO:0000256" key="1">
    <source>
        <dbReference type="ARBA" id="ARBA00022729"/>
    </source>
</evidence>
<name>A0ABR6Y474_9FLAO</name>
<dbReference type="Gene3D" id="2.40.160.40">
    <property type="entry name" value="monomeric porin ompg"/>
    <property type="match status" value="1"/>
</dbReference>
<dbReference type="InterPro" id="IPR053713">
    <property type="entry name" value="Bact_OM_Channel_sf"/>
</dbReference>
<dbReference type="Proteomes" id="UP000607435">
    <property type="component" value="Unassembled WGS sequence"/>
</dbReference>